<protein>
    <submittedName>
        <fullName evidence="1">Uncharacterized protein</fullName>
    </submittedName>
</protein>
<comment type="caution">
    <text evidence="1">The sequence shown here is derived from an EMBL/GenBank/DDBJ whole genome shotgun (WGS) entry which is preliminary data.</text>
</comment>
<dbReference type="Proteomes" id="UP000028500">
    <property type="component" value="Unassembled WGS sequence"/>
</dbReference>
<dbReference type="EMBL" id="CBSY010000291">
    <property type="protein sequence ID" value="CDH22128.1"/>
    <property type="molecule type" value="Genomic_DNA"/>
</dbReference>
<accession>A0A077PM48</accession>
<reference evidence="1" key="1">
    <citation type="submission" date="2013-07" db="EMBL/GenBank/DDBJ databases">
        <title>Sub-species coevolution in mutualistic symbiosis.</title>
        <authorList>
            <person name="Murfin K."/>
            <person name="Klassen J."/>
            <person name="Lee M."/>
            <person name="Forst S."/>
            <person name="Stock P."/>
            <person name="Goodrich-Blair H."/>
        </authorList>
    </citation>
    <scope>NUCLEOTIDE SEQUENCE [LARGE SCALE GENOMIC DNA]</scope>
    <source>
        <strain evidence="1">Kraussei Quebec</strain>
    </source>
</reference>
<evidence type="ECO:0000313" key="1">
    <source>
        <dbReference type="EMBL" id="CDH22128.1"/>
    </source>
</evidence>
<evidence type="ECO:0000313" key="2">
    <source>
        <dbReference type="Proteomes" id="UP000028500"/>
    </source>
</evidence>
<name>A0A077PM48_XENBV</name>
<dbReference type="AlphaFoldDB" id="A0A077PM48"/>
<dbReference type="HOGENOM" id="CLU_2385416_0_0_6"/>
<gene>
    <name evidence="1" type="ORF">XBKQ1_970009</name>
</gene>
<sequence length="94" mass="10420">MLLDQPNINQLEGWLITSVKGSFMSQITTDEIMARIVALEGAVAYTATAVSTLHHPIKDDIVRYLKNDVSLNPPEIAQAINRLADIIDSFKVVR</sequence>
<proteinExistence type="predicted"/>
<organism evidence="1 2">
    <name type="scientific">Xenorhabdus bovienii str. kraussei Quebec</name>
    <dbReference type="NCBI Taxonomy" id="1398203"/>
    <lineage>
        <taxon>Bacteria</taxon>
        <taxon>Pseudomonadati</taxon>
        <taxon>Pseudomonadota</taxon>
        <taxon>Gammaproteobacteria</taxon>
        <taxon>Enterobacterales</taxon>
        <taxon>Morganellaceae</taxon>
        <taxon>Xenorhabdus</taxon>
    </lineage>
</organism>
<keyword evidence="2" id="KW-1185">Reference proteome</keyword>